<evidence type="ECO:0000256" key="2">
    <source>
        <dbReference type="ARBA" id="ARBA00006597"/>
    </source>
</evidence>
<comment type="PTM">
    <text evidence="12">Upon Fe-S cluster removal intramolecular disulfide bonds are formed.</text>
</comment>
<dbReference type="GO" id="GO:0005737">
    <property type="term" value="C:cytoplasm"/>
    <property type="evidence" value="ECO:0007669"/>
    <property type="project" value="UniProtKB-SubCell"/>
</dbReference>
<feature type="binding site" evidence="12">
    <location>
        <position position="53"/>
    </location>
    <ligand>
        <name>[4Fe-4S] cluster</name>
        <dbReference type="ChEBI" id="CHEBI:49883"/>
    </ligand>
</feature>
<dbReference type="GO" id="GO:0045892">
    <property type="term" value="P:negative regulation of DNA-templated transcription"/>
    <property type="evidence" value="ECO:0007669"/>
    <property type="project" value="TreeGrafter"/>
</dbReference>
<evidence type="ECO:0000256" key="8">
    <source>
        <dbReference type="ARBA" id="ARBA00023015"/>
    </source>
</evidence>
<dbReference type="Proteomes" id="UP000244384">
    <property type="component" value="Chromosome"/>
</dbReference>
<keyword evidence="14" id="KW-1185">Reference proteome</keyword>
<comment type="PTM">
    <text evidence="12">The Fe-S cluster can be nitrosylated by nitric oxide (NO).</text>
</comment>
<reference evidence="14" key="1">
    <citation type="submission" date="2018-01" db="EMBL/GenBank/DDBJ databases">
        <authorList>
            <person name="Li J."/>
        </authorList>
    </citation>
    <scope>NUCLEOTIDE SEQUENCE [LARGE SCALE GENOMIC DNA]</scope>
    <source>
        <strain evidence="14">592</strain>
    </source>
</reference>
<dbReference type="RefSeq" id="WP_108576430.1">
    <property type="nucleotide sequence ID" value="NZ_CP026952.1"/>
</dbReference>
<dbReference type="OrthoDB" id="4954884at2"/>
<dbReference type="GO" id="GO:0003677">
    <property type="term" value="F:DNA binding"/>
    <property type="evidence" value="ECO:0007669"/>
    <property type="project" value="UniProtKB-UniRule"/>
</dbReference>
<dbReference type="GO" id="GO:0046872">
    <property type="term" value="F:metal ion binding"/>
    <property type="evidence" value="ECO:0007669"/>
    <property type="project" value="UniProtKB-KW"/>
</dbReference>
<dbReference type="InterPro" id="IPR003482">
    <property type="entry name" value="Whib"/>
</dbReference>
<comment type="cofactor">
    <cofactor evidence="12">
        <name>[4Fe-4S] cluster</name>
        <dbReference type="ChEBI" id="CHEBI:49883"/>
    </cofactor>
    <text evidence="12">Binds 1 [4Fe-4S] cluster per subunit. Following nitrosylation of the [4Fe-4S] cluster binds 1 [4Fe-8(NO)] cluster per subunit.</text>
</comment>
<feature type="binding site" evidence="12">
    <location>
        <position position="56"/>
    </location>
    <ligand>
        <name>[4Fe-4S] cluster</name>
        <dbReference type="ChEBI" id="CHEBI:49883"/>
    </ligand>
</feature>
<evidence type="ECO:0000256" key="3">
    <source>
        <dbReference type="ARBA" id="ARBA00022485"/>
    </source>
</evidence>
<dbReference type="GO" id="GO:0035731">
    <property type="term" value="F:dinitrosyl-iron complex binding"/>
    <property type="evidence" value="ECO:0007669"/>
    <property type="project" value="UniProtKB-UniRule"/>
</dbReference>
<keyword evidence="9 12" id="KW-0238">DNA-binding</keyword>
<dbReference type="PROSITE" id="PS51674">
    <property type="entry name" value="4FE4S_WBL"/>
    <property type="match status" value="1"/>
</dbReference>
<organism evidence="13 14">
    <name type="scientific">Aeromicrobium chenweiae</name>
    <dbReference type="NCBI Taxonomy" id="2079793"/>
    <lineage>
        <taxon>Bacteria</taxon>
        <taxon>Bacillati</taxon>
        <taxon>Actinomycetota</taxon>
        <taxon>Actinomycetes</taxon>
        <taxon>Propionibacteriales</taxon>
        <taxon>Nocardioidaceae</taxon>
        <taxon>Aeromicrobium</taxon>
    </lineage>
</organism>
<evidence type="ECO:0000256" key="12">
    <source>
        <dbReference type="HAMAP-Rule" id="MF_01479"/>
    </source>
</evidence>
<dbReference type="HAMAP" id="MF_01479">
    <property type="entry name" value="WhiB"/>
    <property type="match status" value="1"/>
</dbReference>
<dbReference type="PANTHER" id="PTHR38839">
    <property type="entry name" value="TRANSCRIPTIONAL REGULATOR WHID-RELATED"/>
    <property type="match status" value="1"/>
</dbReference>
<keyword evidence="4 12" id="KW-0963">Cytoplasm</keyword>
<evidence type="ECO:0000313" key="14">
    <source>
        <dbReference type="Proteomes" id="UP000244384"/>
    </source>
</evidence>
<dbReference type="KEGG" id="aez:C3E78_00225"/>
<keyword evidence="10 12" id="KW-1015">Disulfide bond</keyword>
<accession>A0A5F2ENT1</accession>
<dbReference type="InterPro" id="IPR034768">
    <property type="entry name" value="4FE4S_WBL"/>
</dbReference>
<keyword evidence="6 12" id="KW-0408">Iron</keyword>
<evidence type="ECO:0000256" key="10">
    <source>
        <dbReference type="ARBA" id="ARBA00023157"/>
    </source>
</evidence>
<evidence type="ECO:0000256" key="9">
    <source>
        <dbReference type="ARBA" id="ARBA00023125"/>
    </source>
</evidence>
<comment type="function">
    <text evidence="12">Acts as a transcriptional regulator. Probably redox-responsive. The apo- but not holo-form probably binds DNA.</text>
</comment>
<dbReference type="PANTHER" id="PTHR38839:SF5">
    <property type="entry name" value="TRANSCRIPTIONAL REGULATOR WHID"/>
    <property type="match status" value="1"/>
</dbReference>
<dbReference type="AlphaFoldDB" id="A0A2S0WHH9"/>
<keyword evidence="8 12" id="KW-0805">Transcription regulation</keyword>
<dbReference type="Pfam" id="PF02467">
    <property type="entry name" value="Whib"/>
    <property type="match status" value="1"/>
</dbReference>
<dbReference type="GO" id="GO:0051539">
    <property type="term" value="F:4 iron, 4 sulfur cluster binding"/>
    <property type="evidence" value="ECO:0007669"/>
    <property type="project" value="UniProtKB-UniRule"/>
</dbReference>
<evidence type="ECO:0000256" key="4">
    <source>
        <dbReference type="ARBA" id="ARBA00022490"/>
    </source>
</evidence>
<comment type="subcellular location">
    <subcellularLocation>
        <location evidence="1 12">Cytoplasm</location>
    </subcellularLocation>
</comment>
<keyword evidence="7 12" id="KW-0411">Iron-sulfur</keyword>
<dbReference type="EMBL" id="CP026952">
    <property type="protein sequence ID" value="AWB90783.1"/>
    <property type="molecule type" value="Genomic_DNA"/>
</dbReference>
<evidence type="ECO:0000256" key="5">
    <source>
        <dbReference type="ARBA" id="ARBA00022723"/>
    </source>
</evidence>
<evidence type="ECO:0000256" key="7">
    <source>
        <dbReference type="ARBA" id="ARBA00023014"/>
    </source>
</evidence>
<feature type="binding site" evidence="12">
    <location>
        <position position="23"/>
    </location>
    <ligand>
        <name>[4Fe-4S] cluster</name>
        <dbReference type="ChEBI" id="CHEBI:49883"/>
    </ligand>
</feature>
<name>A0A2S0WHH9_9ACTN</name>
<comment type="similarity">
    <text evidence="2 12">Belongs to the WhiB family.</text>
</comment>
<accession>A0A2S0WHH9</accession>
<sequence length="95" mass="10849">MVNVNRLPGPMMDAYEWQYQGVCMGVDSSVFFSPEAERGAKRERREQAAKQLCMRCPVIEQCREHALRVREPYGVWGGMTEGERAAVVRQEKIAS</sequence>
<evidence type="ECO:0000256" key="6">
    <source>
        <dbReference type="ARBA" id="ARBA00023004"/>
    </source>
</evidence>
<evidence type="ECO:0000313" key="13">
    <source>
        <dbReference type="EMBL" id="AWB90783.1"/>
    </source>
</evidence>
<dbReference type="GO" id="GO:0045454">
    <property type="term" value="P:cell redox homeostasis"/>
    <property type="evidence" value="ECO:0007669"/>
    <property type="project" value="TreeGrafter"/>
</dbReference>
<keyword evidence="3 12" id="KW-0004">4Fe-4S</keyword>
<proteinExistence type="inferred from homology"/>
<protein>
    <recommendedName>
        <fullName evidence="12">Transcriptional regulator WhiB</fullName>
    </recommendedName>
</protein>
<evidence type="ECO:0000256" key="1">
    <source>
        <dbReference type="ARBA" id="ARBA00004496"/>
    </source>
</evidence>
<keyword evidence="5 12" id="KW-0479">Metal-binding</keyword>
<feature type="binding site" evidence="12">
    <location>
        <position position="62"/>
    </location>
    <ligand>
        <name>[4Fe-4S] cluster</name>
        <dbReference type="ChEBI" id="CHEBI:49883"/>
    </ligand>
</feature>
<dbReference type="GO" id="GO:0047134">
    <property type="term" value="F:protein-disulfide reductase [NAD(P)H] activity"/>
    <property type="evidence" value="ECO:0007669"/>
    <property type="project" value="TreeGrafter"/>
</dbReference>
<keyword evidence="11 12" id="KW-0804">Transcription</keyword>
<gene>
    <name evidence="12" type="primary">whiB</name>
    <name evidence="13" type="ORF">C3E78_00225</name>
</gene>
<evidence type="ECO:0000256" key="11">
    <source>
        <dbReference type="ARBA" id="ARBA00023163"/>
    </source>
</evidence>